<sequence>MLVDRGGSWFRVLAARYGVERGRLREGGRKGSSWGDLGGGWFGEYVSKKVGDGVDTFFWTDPWLGGIPLCERFGRLFDLAVNKSSMVAEMYALGWE</sequence>
<accession>A0A392P1B7</accession>
<keyword evidence="2" id="KW-1185">Reference proteome</keyword>
<dbReference type="PANTHER" id="PTHR36617:SF5">
    <property type="entry name" value="OS05G0421675 PROTEIN"/>
    <property type="match status" value="1"/>
</dbReference>
<name>A0A392P1B7_9FABA</name>
<protein>
    <submittedName>
        <fullName evidence="1">C-terminal binding protein</fullName>
    </submittedName>
</protein>
<dbReference type="PANTHER" id="PTHR36617">
    <property type="entry name" value="PROTEIN, PUTATIVE-RELATED"/>
    <property type="match status" value="1"/>
</dbReference>
<dbReference type="AlphaFoldDB" id="A0A392P1B7"/>
<reference evidence="1 2" key="1">
    <citation type="journal article" date="2018" name="Front. Plant Sci.">
        <title>Red Clover (Trifolium pratense) and Zigzag Clover (T. medium) - A Picture of Genomic Similarities and Differences.</title>
        <authorList>
            <person name="Dluhosova J."/>
            <person name="Istvanek J."/>
            <person name="Nedelnik J."/>
            <person name="Repkova J."/>
        </authorList>
    </citation>
    <scope>NUCLEOTIDE SEQUENCE [LARGE SCALE GENOMIC DNA]</scope>
    <source>
        <strain evidence="2">cv. 10/8</strain>
        <tissue evidence="1">Leaf</tissue>
    </source>
</reference>
<proteinExistence type="predicted"/>
<comment type="caution">
    <text evidence="1">The sequence shown here is derived from an EMBL/GenBank/DDBJ whole genome shotgun (WGS) entry which is preliminary data.</text>
</comment>
<evidence type="ECO:0000313" key="2">
    <source>
        <dbReference type="Proteomes" id="UP000265520"/>
    </source>
</evidence>
<dbReference type="EMBL" id="LXQA010058232">
    <property type="protein sequence ID" value="MCI05300.1"/>
    <property type="molecule type" value="Genomic_DNA"/>
</dbReference>
<feature type="non-terminal residue" evidence="1">
    <location>
        <position position="96"/>
    </location>
</feature>
<organism evidence="1 2">
    <name type="scientific">Trifolium medium</name>
    <dbReference type="NCBI Taxonomy" id="97028"/>
    <lineage>
        <taxon>Eukaryota</taxon>
        <taxon>Viridiplantae</taxon>
        <taxon>Streptophyta</taxon>
        <taxon>Embryophyta</taxon>
        <taxon>Tracheophyta</taxon>
        <taxon>Spermatophyta</taxon>
        <taxon>Magnoliopsida</taxon>
        <taxon>eudicotyledons</taxon>
        <taxon>Gunneridae</taxon>
        <taxon>Pentapetalae</taxon>
        <taxon>rosids</taxon>
        <taxon>fabids</taxon>
        <taxon>Fabales</taxon>
        <taxon>Fabaceae</taxon>
        <taxon>Papilionoideae</taxon>
        <taxon>50 kb inversion clade</taxon>
        <taxon>NPAAA clade</taxon>
        <taxon>Hologalegina</taxon>
        <taxon>IRL clade</taxon>
        <taxon>Trifolieae</taxon>
        <taxon>Trifolium</taxon>
    </lineage>
</organism>
<dbReference type="Proteomes" id="UP000265520">
    <property type="component" value="Unassembled WGS sequence"/>
</dbReference>
<evidence type="ECO:0000313" key="1">
    <source>
        <dbReference type="EMBL" id="MCI05300.1"/>
    </source>
</evidence>